<accession>A0AA36M9M4</accession>
<comment type="caution">
    <text evidence="1">The sequence shown here is derived from an EMBL/GenBank/DDBJ whole genome shotgun (WGS) entry which is preliminary data.</text>
</comment>
<protein>
    <submittedName>
        <fullName evidence="1">Uncharacterized protein</fullName>
    </submittedName>
</protein>
<dbReference type="EMBL" id="CATQJL010000305">
    <property type="protein sequence ID" value="CAJ0603726.1"/>
    <property type="molecule type" value="Genomic_DNA"/>
</dbReference>
<keyword evidence="2" id="KW-1185">Reference proteome</keyword>
<evidence type="ECO:0000313" key="2">
    <source>
        <dbReference type="Proteomes" id="UP001176961"/>
    </source>
</evidence>
<proteinExistence type="predicted"/>
<dbReference type="AlphaFoldDB" id="A0AA36M9M4"/>
<reference evidence="1" key="1">
    <citation type="submission" date="2023-07" db="EMBL/GenBank/DDBJ databases">
        <authorList>
            <consortium name="CYATHOMIX"/>
        </authorList>
    </citation>
    <scope>NUCLEOTIDE SEQUENCE</scope>
    <source>
        <strain evidence="1">N/A</strain>
    </source>
</reference>
<dbReference type="Proteomes" id="UP001176961">
    <property type="component" value="Unassembled WGS sequence"/>
</dbReference>
<evidence type="ECO:0000313" key="1">
    <source>
        <dbReference type="EMBL" id="CAJ0603726.1"/>
    </source>
</evidence>
<gene>
    <name evidence="1" type="ORF">CYNAS_LOCUS15709</name>
</gene>
<sequence>MQVVECYIGFITCLSQPLVLTVFHNQGFSKKTTPQHLYGRATSYARHFNVHLARNGGFREFHANFCSDMQSVEGQSNAENMEGFSPRCL</sequence>
<name>A0AA36M9M4_CYLNA</name>
<organism evidence="1 2">
    <name type="scientific">Cylicocyclus nassatus</name>
    <name type="common">Nematode worm</name>
    <dbReference type="NCBI Taxonomy" id="53992"/>
    <lineage>
        <taxon>Eukaryota</taxon>
        <taxon>Metazoa</taxon>
        <taxon>Ecdysozoa</taxon>
        <taxon>Nematoda</taxon>
        <taxon>Chromadorea</taxon>
        <taxon>Rhabditida</taxon>
        <taxon>Rhabditina</taxon>
        <taxon>Rhabditomorpha</taxon>
        <taxon>Strongyloidea</taxon>
        <taxon>Strongylidae</taxon>
        <taxon>Cylicocyclus</taxon>
    </lineage>
</organism>